<gene>
    <name evidence="1" type="ORF">DMN91_004567</name>
</gene>
<reference evidence="1" key="1">
    <citation type="journal article" date="2018" name="Genome Res.">
        <title>The genomic architecture and molecular evolution of ant odorant receptors.</title>
        <authorList>
            <person name="McKenzie S.K."/>
            <person name="Kronauer D.J.C."/>
        </authorList>
    </citation>
    <scope>NUCLEOTIDE SEQUENCE [LARGE SCALE GENOMIC DNA]</scope>
    <source>
        <strain evidence="1">Clonal line C1</strain>
    </source>
</reference>
<evidence type="ECO:0008006" key="2">
    <source>
        <dbReference type="Google" id="ProtNLM"/>
    </source>
</evidence>
<reference evidence="1" key="2">
    <citation type="submission" date="2018-07" db="EMBL/GenBank/DDBJ databases">
        <authorList>
            <person name="Mckenzie S.K."/>
            <person name="Kronauer D.J.C."/>
        </authorList>
    </citation>
    <scope>NUCLEOTIDE SEQUENCE</scope>
    <source>
        <strain evidence="1">Clonal line C1</strain>
    </source>
</reference>
<evidence type="ECO:0000313" key="1">
    <source>
        <dbReference type="EMBL" id="RLU22289.1"/>
    </source>
</evidence>
<name>A0A3L8DQY0_OOCBI</name>
<organism evidence="1">
    <name type="scientific">Ooceraea biroi</name>
    <name type="common">Clonal raider ant</name>
    <name type="synonym">Cerapachys biroi</name>
    <dbReference type="NCBI Taxonomy" id="2015173"/>
    <lineage>
        <taxon>Eukaryota</taxon>
        <taxon>Metazoa</taxon>
        <taxon>Ecdysozoa</taxon>
        <taxon>Arthropoda</taxon>
        <taxon>Hexapoda</taxon>
        <taxon>Insecta</taxon>
        <taxon>Pterygota</taxon>
        <taxon>Neoptera</taxon>
        <taxon>Endopterygota</taxon>
        <taxon>Hymenoptera</taxon>
        <taxon>Apocrita</taxon>
        <taxon>Aculeata</taxon>
        <taxon>Formicoidea</taxon>
        <taxon>Formicidae</taxon>
        <taxon>Dorylinae</taxon>
        <taxon>Ooceraea</taxon>
    </lineage>
</organism>
<dbReference type="EMBL" id="QOIP01000005">
    <property type="protein sequence ID" value="RLU22289.1"/>
    <property type="molecule type" value="Genomic_DNA"/>
</dbReference>
<comment type="caution">
    <text evidence="1">The sequence shown here is derived from an EMBL/GenBank/DDBJ whole genome shotgun (WGS) entry which is preliminary data.</text>
</comment>
<dbReference type="Proteomes" id="UP000279307">
    <property type="component" value="Chromosome 5"/>
</dbReference>
<sequence>MLDSRLTFLAHFGYVRERASKVSRALGRLMPNLCGPTEHKRRLYANVVASSVLYGAPIWSAALDVTRKGKQILRDIQRGIAQRVCSAYQTVSLDAALLLARSPPYVLVASMRRSIQERIWDLREAGPIPAEVVRDIRQEESLLMHQQWFLYLRREDVAGVCTCDAIMPHVDAWMSRSHGGLHIHMVQILTGHECFATYLHRIGKLEDK</sequence>
<dbReference type="AlphaFoldDB" id="A0A3L8DQY0"/>
<proteinExistence type="predicted"/>
<protein>
    <recommendedName>
        <fullName evidence="2">Reverse transcriptase</fullName>
    </recommendedName>
</protein>
<accession>A0A3L8DQY0</accession>
<dbReference type="OrthoDB" id="7698238at2759"/>